<evidence type="ECO:0000313" key="2">
    <source>
        <dbReference type="Proteomes" id="UP000067626"/>
    </source>
</evidence>
<protein>
    <submittedName>
        <fullName evidence="1">Uncharacterized protein</fullName>
    </submittedName>
</protein>
<organism evidence="1 2">
    <name type="scientific">Chondromyces crocatus</name>
    <dbReference type="NCBI Taxonomy" id="52"/>
    <lineage>
        <taxon>Bacteria</taxon>
        <taxon>Pseudomonadati</taxon>
        <taxon>Myxococcota</taxon>
        <taxon>Polyangia</taxon>
        <taxon>Polyangiales</taxon>
        <taxon>Polyangiaceae</taxon>
        <taxon>Chondromyces</taxon>
    </lineage>
</organism>
<evidence type="ECO:0000313" key="1">
    <source>
        <dbReference type="EMBL" id="AKT44188.1"/>
    </source>
</evidence>
<reference evidence="1 2" key="1">
    <citation type="submission" date="2015-07" db="EMBL/GenBank/DDBJ databases">
        <title>Genome analysis of myxobacterium Chondromyces crocatus Cm c5 reveals a high potential for natural compound synthesis and the genetic basis for the loss of fruiting body formation.</title>
        <authorList>
            <person name="Zaburannyi N."/>
            <person name="Bunk B."/>
            <person name="Maier J."/>
            <person name="Overmann J."/>
            <person name="Mueller R."/>
        </authorList>
    </citation>
    <scope>NUCLEOTIDE SEQUENCE [LARGE SCALE GENOMIC DNA]</scope>
    <source>
        <strain evidence="1 2">Cm c5</strain>
    </source>
</reference>
<dbReference type="AlphaFoldDB" id="A0A0K1EU85"/>
<name>A0A0K1EU85_CHOCO</name>
<proteinExistence type="predicted"/>
<keyword evidence="2" id="KW-1185">Reference proteome</keyword>
<sequence>MRCLVRRARSLRLAGLPMQVGSIQPTKKKPRAYRLLGKNRHARGGFREQRGGASPTEPRISAALHFGRGGTDRNARGKVIMPSHLALSSESDEKATSRCPD</sequence>
<dbReference type="EMBL" id="CP012159">
    <property type="protein sequence ID" value="AKT44188.1"/>
    <property type="molecule type" value="Genomic_DNA"/>
</dbReference>
<dbReference type="STRING" id="52.CMC5_084280"/>
<gene>
    <name evidence="1" type="ORF">CMC5_084280</name>
</gene>
<dbReference type="Proteomes" id="UP000067626">
    <property type="component" value="Chromosome"/>
</dbReference>
<dbReference type="KEGG" id="ccro:CMC5_084280"/>
<accession>A0A0K1EU85</accession>